<evidence type="ECO:0000313" key="1">
    <source>
        <dbReference type="EMBL" id="MCC8621232.1"/>
    </source>
</evidence>
<keyword evidence="2" id="KW-1185">Reference proteome</keyword>
<proteinExistence type="predicted"/>
<reference evidence="1" key="1">
    <citation type="submission" date="2021-11" db="EMBL/GenBank/DDBJ databases">
        <title>Genome resources and taxonomic validation of 89 Xanthomonas strains.</title>
        <authorList>
            <person name="Tambong J.T."/>
        </authorList>
    </citation>
    <scope>NUCLEOTIDE SEQUENCE</scope>
    <source>
        <strain evidence="1">Bv 5-4A</strain>
    </source>
</reference>
<organism evidence="1 2">
    <name type="scientific">Xanthomonas vesicatoria</name>
    <dbReference type="NCBI Taxonomy" id="56460"/>
    <lineage>
        <taxon>Bacteria</taxon>
        <taxon>Pseudomonadati</taxon>
        <taxon>Pseudomonadota</taxon>
        <taxon>Gammaproteobacteria</taxon>
        <taxon>Lysobacterales</taxon>
        <taxon>Lysobacteraceae</taxon>
        <taxon>Xanthomonas</taxon>
    </lineage>
</organism>
<sequence>MPHLLGLVLALCTSHHCDALPLQDVQLKLTPTRIDVCLLQRRSKQASCIGASAPDQWVAVHAIAQTLQRFAALVTHDARDRR</sequence>
<dbReference type="Proteomes" id="UP001430544">
    <property type="component" value="Unassembled WGS sequence"/>
</dbReference>
<accession>A0ABS8L7S4</accession>
<evidence type="ECO:0008006" key="3">
    <source>
        <dbReference type="Google" id="ProtNLM"/>
    </source>
</evidence>
<evidence type="ECO:0000313" key="2">
    <source>
        <dbReference type="Proteomes" id="UP001430544"/>
    </source>
</evidence>
<gene>
    <name evidence="1" type="ORF">LN473_04345</name>
</gene>
<comment type="caution">
    <text evidence="1">The sequence shown here is derived from an EMBL/GenBank/DDBJ whole genome shotgun (WGS) entry which is preliminary data.</text>
</comment>
<name>A0ABS8L7S4_9XANT</name>
<protein>
    <recommendedName>
        <fullName evidence="3">Secreted protein</fullName>
    </recommendedName>
</protein>
<dbReference type="EMBL" id="JAJIUN010000013">
    <property type="protein sequence ID" value="MCC8621232.1"/>
    <property type="molecule type" value="Genomic_DNA"/>
</dbReference>
<dbReference type="RefSeq" id="WP_126936826.1">
    <property type="nucleotide sequence ID" value="NZ_CP018470.1"/>
</dbReference>